<name>A0A0E9S9H5_ANGAN</name>
<sequence length="55" mass="6194">MVITWTTLNETESVVEYNVWGGKLFDLMAKGTSTIFETGGQRRENCTFTGSRCRA</sequence>
<dbReference type="EMBL" id="GBXM01070715">
    <property type="protein sequence ID" value="JAH37862.1"/>
    <property type="molecule type" value="Transcribed_RNA"/>
</dbReference>
<dbReference type="AlphaFoldDB" id="A0A0E9S9H5"/>
<dbReference type="SUPFAM" id="SSF49363">
    <property type="entry name" value="Purple acid phosphatase, N-terminal domain"/>
    <property type="match status" value="1"/>
</dbReference>
<dbReference type="GO" id="GO:0003993">
    <property type="term" value="F:acid phosphatase activity"/>
    <property type="evidence" value="ECO:0007669"/>
    <property type="project" value="InterPro"/>
</dbReference>
<accession>A0A0E9S9H5</accession>
<dbReference type="GO" id="GO:0046872">
    <property type="term" value="F:metal ion binding"/>
    <property type="evidence" value="ECO:0007669"/>
    <property type="project" value="InterPro"/>
</dbReference>
<reference evidence="1" key="2">
    <citation type="journal article" date="2015" name="Fish Shellfish Immunol.">
        <title>Early steps in the European eel (Anguilla anguilla)-Vibrio vulnificus interaction in the gills: Role of the RtxA13 toxin.</title>
        <authorList>
            <person name="Callol A."/>
            <person name="Pajuelo D."/>
            <person name="Ebbesson L."/>
            <person name="Teles M."/>
            <person name="MacKenzie S."/>
            <person name="Amaro C."/>
        </authorList>
    </citation>
    <scope>NUCLEOTIDE SEQUENCE</scope>
</reference>
<reference evidence="1" key="1">
    <citation type="submission" date="2014-11" db="EMBL/GenBank/DDBJ databases">
        <authorList>
            <person name="Amaro Gonzalez C."/>
        </authorList>
    </citation>
    <scope>NUCLEOTIDE SEQUENCE</scope>
</reference>
<protein>
    <submittedName>
        <fullName evidence="1">Uncharacterized protein</fullName>
    </submittedName>
</protein>
<dbReference type="InterPro" id="IPR008963">
    <property type="entry name" value="Purple_acid_Pase-like_N"/>
</dbReference>
<proteinExistence type="predicted"/>
<organism evidence="1">
    <name type="scientific">Anguilla anguilla</name>
    <name type="common">European freshwater eel</name>
    <name type="synonym">Muraena anguilla</name>
    <dbReference type="NCBI Taxonomy" id="7936"/>
    <lineage>
        <taxon>Eukaryota</taxon>
        <taxon>Metazoa</taxon>
        <taxon>Chordata</taxon>
        <taxon>Craniata</taxon>
        <taxon>Vertebrata</taxon>
        <taxon>Euteleostomi</taxon>
        <taxon>Actinopterygii</taxon>
        <taxon>Neopterygii</taxon>
        <taxon>Teleostei</taxon>
        <taxon>Anguilliformes</taxon>
        <taxon>Anguillidae</taxon>
        <taxon>Anguilla</taxon>
    </lineage>
</organism>
<evidence type="ECO:0000313" key="1">
    <source>
        <dbReference type="EMBL" id="JAH37862.1"/>
    </source>
</evidence>